<sequence>MKLSQVIKEGKLISKWVPLHLDDVRPETQERPGSGNSSRCQPETNKSSHKNRRSDTRSWRRDREKGDDQDEVSSARSEGGNIRGSSRGRGRGRGREEDEAEKILD</sequence>
<dbReference type="AlphaFoldDB" id="S7NEN1"/>
<keyword evidence="3" id="KW-1185">Reference proteome</keyword>
<feature type="compositionally biased region" description="Low complexity" evidence="1">
    <location>
        <begin position="76"/>
        <end position="85"/>
    </location>
</feature>
<evidence type="ECO:0000313" key="3">
    <source>
        <dbReference type="Proteomes" id="UP000052978"/>
    </source>
</evidence>
<feature type="compositionally biased region" description="Basic and acidic residues" evidence="1">
    <location>
        <begin position="53"/>
        <end position="66"/>
    </location>
</feature>
<dbReference type="Proteomes" id="UP000052978">
    <property type="component" value="Unassembled WGS sequence"/>
</dbReference>
<evidence type="ECO:0000313" key="2">
    <source>
        <dbReference type="EMBL" id="EPQ14890.1"/>
    </source>
</evidence>
<feature type="compositionally biased region" description="Polar residues" evidence="1">
    <location>
        <begin position="34"/>
        <end position="45"/>
    </location>
</feature>
<accession>S7NEN1</accession>
<name>S7NEN1_MYOBR</name>
<reference evidence="2 3" key="1">
    <citation type="journal article" date="2013" name="Nat. Commun.">
        <title>Genome analysis reveals insights into physiology and longevity of the Brandt's bat Myotis brandtii.</title>
        <authorList>
            <person name="Seim I."/>
            <person name="Fang X."/>
            <person name="Xiong Z."/>
            <person name="Lobanov A.V."/>
            <person name="Huang Z."/>
            <person name="Ma S."/>
            <person name="Feng Y."/>
            <person name="Turanov A.A."/>
            <person name="Zhu Y."/>
            <person name="Lenz T.L."/>
            <person name="Gerashchenko M.V."/>
            <person name="Fan D."/>
            <person name="Hee Yim S."/>
            <person name="Yao X."/>
            <person name="Jordan D."/>
            <person name="Xiong Y."/>
            <person name="Ma Y."/>
            <person name="Lyapunov A.N."/>
            <person name="Chen G."/>
            <person name="Kulakova O.I."/>
            <person name="Sun Y."/>
            <person name="Lee S.G."/>
            <person name="Bronson R.T."/>
            <person name="Moskalev A.A."/>
            <person name="Sunyaev S.R."/>
            <person name="Zhang G."/>
            <person name="Krogh A."/>
            <person name="Wang J."/>
            <person name="Gladyshev V.N."/>
        </authorList>
    </citation>
    <scope>NUCLEOTIDE SEQUENCE [LARGE SCALE GENOMIC DNA]</scope>
</reference>
<evidence type="ECO:0000256" key="1">
    <source>
        <dbReference type="SAM" id="MobiDB-lite"/>
    </source>
</evidence>
<organism evidence="2 3">
    <name type="scientific">Myotis brandtii</name>
    <name type="common">Brandt's bat</name>
    <dbReference type="NCBI Taxonomy" id="109478"/>
    <lineage>
        <taxon>Eukaryota</taxon>
        <taxon>Metazoa</taxon>
        <taxon>Chordata</taxon>
        <taxon>Craniata</taxon>
        <taxon>Vertebrata</taxon>
        <taxon>Euteleostomi</taxon>
        <taxon>Mammalia</taxon>
        <taxon>Eutheria</taxon>
        <taxon>Laurasiatheria</taxon>
        <taxon>Chiroptera</taxon>
        <taxon>Yangochiroptera</taxon>
        <taxon>Vespertilionidae</taxon>
        <taxon>Myotis</taxon>
    </lineage>
</organism>
<feature type="region of interest" description="Disordered" evidence="1">
    <location>
        <begin position="1"/>
        <end position="105"/>
    </location>
</feature>
<protein>
    <submittedName>
        <fullName evidence="2">La-related protein 1B</fullName>
    </submittedName>
</protein>
<feature type="compositionally biased region" description="Basic and acidic residues" evidence="1">
    <location>
        <begin position="93"/>
        <end position="105"/>
    </location>
</feature>
<gene>
    <name evidence="2" type="ORF">D623_10005261</name>
</gene>
<proteinExistence type="predicted"/>
<dbReference type="EMBL" id="KE164070">
    <property type="protein sequence ID" value="EPQ14890.1"/>
    <property type="molecule type" value="Genomic_DNA"/>
</dbReference>
<feature type="compositionally biased region" description="Basic and acidic residues" evidence="1">
    <location>
        <begin position="20"/>
        <end position="30"/>
    </location>
</feature>